<comment type="caution">
    <text evidence="1">The sequence shown here is derived from an EMBL/GenBank/DDBJ whole genome shotgun (WGS) entry which is preliminary data.</text>
</comment>
<sequence length="70" mass="7767">MSDTAIPRLQFSIAEAAVALDLPQSTLESECRHGRGPTFFTVGRRKYTTVELIREWQAKKIAEAQSESAA</sequence>
<evidence type="ECO:0000313" key="2">
    <source>
        <dbReference type="Proteomes" id="UP000480350"/>
    </source>
</evidence>
<dbReference type="AlphaFoldDB" id="A0A7C9IHZ6"/>
<proteinExistence type="predicted"/>
<evidence type="ECO:0000313" key="1">
    <source>
        <dbReference type="EMBL" id="MXQ08042.1"/>
    </source>
</evidence>
<name>A0A7C9IHZ6_9RHOB</name>
<dbReference type="EMBL" id="WUPT01000001">
    <property type="protein sequence ID" value="MXQ08042.1"/>
    <property type="molecule type" value="Genomic_DNA"/>
</dbReference>
<reference evidence="1 2" key="1">
    <citation type="submission" date="2019-12" db="EMBL/GenBank/DDBJ databases">
        <authorList>
            <person name="Lee S.D."/>
        </authorList>
    </citation>
    <scope>NUCLEOTIDE SEQUENCE [LARGE SCALE GENOMIC DNA]</scope>
    <source>
        <strain evidence="1 2">GH1-50</strain>
    </source>
</reference>
<dbReference type="RefSeq" id="WP_160763879.1">
    <property type="nucleotide sequence ID" value="NZ_WUPT01000001.1"/>
</dbReference>
<evidence type="ECO:0008006" key="3">
    <source>
        <dbReference type="Google" id="ProtNLM"/>
    </source>
</evidence>
<keyword evidence="2" id="KW-1185">Reference proteome</keyword>
<organism evidence="1 2">
    <name type="scientific">Kangsaoukella pontilimi</name>
    <dbReference type="NCBI Taxonomy" id="2691042"/>
    <lineage>
        <taxon>Bacteria</taxon>
        <taxon>Pseudomonadati</taxon>
        <taxon>Pseudomonadota</taxon>
        <taxon>Alphaproteobacteria</taxon>
        <taxon>Rhodobacterales</taxon>
        <taxon>Paracoccaceae</taxon>
        <taxon>Kangsaoukella</taxon>
    </lineage>
</organism>
<dbReference type="Proteomes" id="UP000480350">
    <property type="component" value="Unassembled WGS sequence"/>
</dbReference>
<accession>A0A7C9IHZ6</accession>
<protein>
    <recommendedName>
        <fullName evidence="3">Helix-turn-helix protein</fullName>
    </recommendedName>
</protein>
<gene>
    <name evidence="1" type="ORF">GQ651_09320</name>
</gene>
<reference evidence="1 2" key="2">
    <citation type="submission" date="2020-03" db="EMBL/GenBank/DDBJ databases">
        <title>Kangsaoukella pontilimi gen. nov., sp. nov., a new member of the family Rhodobacteraceae isolated from a tidal mudflat.</title>
        <authorList>
            <person name="Kim I.S."/>
        </authorList>
    </citation>
    <scope>NUCLEOTIDE SEQUENCE [LARGE SCALE GENOMIC DNA]</scope>
    <source>
        <strain evidence="1 2">GH1-50</strain>
    </source>
</reference>